<reference evidence="2" key="2">
    <citation type="journal article" date="2015" name="Fish Shellfish Immunol.">
        <title>Early steps in the European eel (Anguilla anguilla)-Vibrio vulnificus interaction in the gills: Role of the RtxA13 toxin.</title>
        <authorList>
            <person name="Callol A."/>
            <person name="Pajuelo D."/>
            <person name="Ebbesson L."/>
            <person name="Teles M."/>
            <person name="MacKenzie S."/>
            <person name="Amaro C."/>
        </authorList>
    </citation>
    <scope>NUCLEOTIDE SEQUENCE</scope>
</reference>
<name>A0A0E9VVZ8_ANGAN</name>
<evidence type="ECO:0000313" key="2">
    <source>
        <dbReference type="EMBL" id="JAH81510.1"/>
    </source>
</evidence>
<dbReference type="EMBL" id="GBXM01027067">
    <property type="protein sequence ID" value="JAH81510.1"/>
    <property type="molecule type" value="Transcribed_RNA"/>
</dbReference>
<accession>A0A0E9VVZ8</accession>
<feature type="compositionally biased region" description="Polar residues" evidence="1">
    <location>
        <begin position="12"/>
        <end position="26"/>
    </location>
</feature>
<protein>
    <submittedName>
        <fullName evidence="2">Uncharacterized protein</fullName>
    </submittedName>
</protein>
<sequence length="48" mass="5415">MRATDGQAEGQLFSNSAQKQHITDTGSRPRRLNFQPCLFKTKHVERGA</sequence>
<dbReference type="AlphaFoldDB" id="A0A0E9VVZ8"/>
<organism evidence="2">
    <name type="scientific">Anguilla anguilla</name>
    <name type="common">European freshwater eel</name>
    <name type="synonym">Muraena anguilla</name>
    <dbReference type="NCBI Taxonomy" id="7936"/>
    <lineage>
        <taxon>Eukaryota</taxon>
        <taxon>Metazoa</taxon>
        <taxon>Chordata</taxon>
        <taxon>Craniata</taxon>
        <taxon>Vertebrata</taxon>
        <taxon>Euteleostomi</taxon>
        <taxon>Actinopterygii</taxon>
        <taxon>Neopterygii</taxon>
        <taxon>Teleostei</taxon>
        <taxon>Anguilliformes</taxon>
        <taxon>Anguillidae</taxon>
        <taxon>Anguilla</taxon>
    </lineage>
</organism>
<reference evidence="2" key="1">
    <citation type="submission" date="2014-11" db="EMBL/GenBank/DDBJ databases">
        <authorList>
            <person name="Amaro Gonzalez C."/>
        </authorList>
    </citation>
    <scope>NUCLEOTIDE SEQUENCE</scope>
</reference>
<evidence type="ECO:0000256" key="1">
    <source>
        <dbReference type="SAM" id="MobiDB-lite"/>
    </source>
</evidence>
<proteinExistence type="predicted"/>
<feature type="region of interest" description="Disordered" evidence="1">
    <location>
        <begin position="1"/>
        <end position="31"/>
    </location>
</feature>